<dbReference type="GO" id="GO:0007095">
    <property type="term" value="P:mitotic G2 DNA damage checkpoint signaling"/>
    <property type="evidence" value="ECO:0007669"/>
    <property type="project" value="TreeGrafter"/>
</dbReference>
<evidence type="ECO:0000256" key="2">
    <source>
        <dbReference type="SAM" id="MobiDB-lite"/>
    </source>
</evidence>
<dbReference type="PROSITE" id="PS50172">
    <property type="entry name" value="BRCT"/>
    <property type="match status" value="4"/>
</dbReference>
<dbReference type="Gene3D" id="3.40.50.10190">
    <property type="entry name" value="BRCT domain"/>
    <property type="match status" value="4"/>
</dbReference>
<dbReference type="PANTHER" id="PTHR13561">
    <property type="entry name" value="DNA REPLICATION REGULATOR DPB11-RELATED"/>
    <property type="match status" value="1"/>
</dbReference>
<evidence type="ECO:0000313" key="4">
    <source>
        <dbReference type="EMBL" id="CAA7267493.1"/>
    </source>
</evidence>
<feature type="compositionally biased region" description="Low complexity" evidence="2">
    <location>
        <begin position="830"/>
        <end position="855"/>
    </location>
</feature>
<dbReference type="Pfam" id="PF12738">
    <property type="entry name" value="PTCB-BRCT"/>
    <property type="match status" value="2"/>
</dbReference>
<dbReference type="InterPro" id="IPR001357">
    <property type="entry name" value="BRCT_dom"/>
</dbReference>
<dbReference type="GO" id="GO:0033314">
    <property type="term" value="P:mitotic DNA replication checkpoint signaling"/>
    <property type="evidence" value="ECO:0007669"/>
    <property type="project" value="TreeGrafter"/>
</dbReference>
<dbReference type="PANTHER" id="PTHR13561:SF20">
    <property type="entry name" value="DNA TOPOISOMERASE 2-BINDING PROTEIN 1"/>
    <property type="match status" value="1"/>
</dbReference>
<keyword evidence="1" id="KW-0677">Repeat</keyword>
<name>A0A8S0XP66_CYCAE</name>
<feature type="compositionally biased region" description="Basic and acidic residues" evidence="2">
    <location>
        <begin position="384"/>
        <end position="393"/>
    </location>
</feature>
<accession>A0A8S0XP66</accession>
<feature type="domain" description="BRCT" evidence="3">
    <location>
        <begin position="197"/>
        <end position="295"/>
    </location>
</feature>
<feature type="region of interest" description="Disordered" evidence="2">
    <location>
        <begin position="447"/>
        <end position="472"/>
    </location>
</feature>
<reference evidence="4 5" key="1">
    <citation type="submission" date="2020-01" db="EMBL/GenBank/DDBJ databases">
        <authorList>
            <person name="Gupta K D."/>
        </authorList>
    </citation>
    <scope>NUCLEOTIDE SEQUENCE [LARGE SCALE GENOMIC DNA]</scope>
</reference>
<feature type="domain" description="BRCT" evidence="3">
    <location>
        <begin position="106"/>
        <end position="177"/>
    </location>
</feature>
<feature type="region of interest" description="Disordered" evidence="2">
    <location>
        <begin position="298"/>
        <end position="349"/>
    </location>
</feature>
<dbReference type="OrthoDB" id="251770at2759"/>
<gene>
    <name evidence="4" type="ORF">AAE3_LOCUS9723</name>
</gene>
<dbReference type="GO" id="GO:0006270">
    <property type="term" value="P:DNA replication initiation"/>
    <property type="evidence" value="ECO:0007669"/>
    <property type="project" value="TreeGrafter"/>
</dbReference>
<dbReference type="AlphaFoldDB" id="A0A8S0XP66"/>
<organism evidence="4 5">
    <name type="scientific">Cyclocybe aegerita</name>
    <name type="common">Black poplar mushroom</name>
    <name type="synonym">Agrocybe aegerita</name>
    <dbReference type="NCBI Taxonomy" id="1973307"/>
    <lineage>
        <taxon>Eukaryota</taxon>
        <taxon>Fungi</taxon>
        <taxon>Dikarya</taxon>
        <taxon>Basidiomycota</taxon>
        <taxon>Agaricomycotina</taxon>
        <taxon>Agaricomycetes</taxon>
        <taxon>Agaricomycetidae</taxon>
        <taxon>Agaricales</taxon>
        <taxon>Agaricineae</taxon>
        <taxon>Bolbitiaceae</taxon>
        <taxon>Cyclocybe</taxon>
    </lineage>
</organism>
<feature type="region of interest" description="Disordered" evidence="2">
    <location>
        <begin position="382"/>
        <end position="408"/>
    </location>
</feature>
<feature type="compositionally biased region" description="Low complexity" evidence="2">
    <location>
        <begin position="902"/>
        <end position="913"/>
    </location>
</feature>
<feature type="region of interest" description="Disordered" evidence="2">
    <location>
        <begin position="699"/>
        <end position="932"/>
    </location>
</feature>
<keyword evidence="5" id="KW-1185">Reference proteome</keyword>
<evidence type="ECO:0000259" key="3">
    <source>
        <dbReference type="PROSITE" id="PS50172"/>
    </source>
</evidence>
<evidence type="ECO:0000256" key="1">
    <source>
        <dbReference type="ARBA" id="ARBA00022737"/>
    </source>
</evidence>
<feature type="domain" description="BRCT" evidence="3">
    <location>
        <begin position="474"/>
        <end position="563"/>
    </location>
</feature>
<dbReference type="InterPro" id="IPR036420">
    <property type="entry name" value="BRCT_dom_sf"/>
</dbReference>
<evidence type="ECO:0000313" key="5">
    <source>
        <dbReference type="Proteomes" id="UP000467700"/>
    </source>
</evidence>
<protein>
    <recommendedName>
        <fullName evidence="3">BRCT domain-containing protein</fullName>
    </recommendedName>
</protein>
<dbReference type="CDD" id="cd17731">
    <property type="entry name" value="BRCT_TopBP1_rpt2_like"/>
    <property type="match status" value="2"/>
</dbReference>
<comment type="caution">
    <text evidence="4">The sequence shown here is derived from an EMBL/GenBank/DDBJ whole genome shotgun (WGS) entry which is preliminary data.</text>
</comment>
<sequence>MIPVSLTSTQKMLQQEADIPLRRRACAGPKVDQSRVFGLRFVVFNLFTIQKSSAMRRRGNKSHKVPNVKLRPAEKGSMSRPGEEDVSTCWAQDTQFGSDDTTFHDPCPRPFKGIVICATGVEDKPTLFKQAVELGAIATPAFTDRVTHLVAEGHGGAKYTCALERKIPILQPSWITENHLIWLRGDDVDVVKSMEQHRLPVLGGLVICTSGITDILRRTQISKLVVAHEGQYVSALERPVKVTHLLCSGDEETDKMRYAEKFNGRGEAKIHLVWEEWFWDSIEFGGRFDEATYQVRRPRPERKTLPEVHTSPPPSSDVASHDETLSSGPSKPLPRVPKNTTEEQEEEPAFMNVLPAVTLQLWGGLLERRGYQVTDGEVILSPSKAKEDAERRKLQPHPPSSPVRPQLGLGDSVISSFRRANSFAPATTKEPGASRNLPFRRANTSATALGGNAKAGPSKTATPPPQAGESSTTTAKKIFEGMVFRALGEAKSPSVRGAIEDLGGRMTNDPDENVDFIVVRIVSGSKLYREEEDENLRCKYRTECWLEHCIYEERVCASDENVAFVPLSIPVPIAGAERVVMSISGFDQSESCSLKRLLRALGITQAATFSRRSTHLLCPSGKGLKFDKAREWNIPVINNDWLAALASSGAIPPVDEFLIKGPTDEMDVDQKDVKGKGKAVDKGKGKAKAVDAMDVEPRMNDITNNAPTDIRPENPPLKPARSLERQPTTIIRNSEPPEQPMFGLPTGLGGSSFYVPPSSLLTPQRSLASPPQYRPDPNEPETNDWLREVAGSATQPSNPDPNPNSNGQRRTATIPNLNEEPVGTDPGRIPSSKSPSPMKAPASLRHSGSSRLSLSPVKIDHEATKALQESITSLLGKRPSPDGDELPGPAAGKGKRARPQRAKAQSRQASSAKIGESPAPPAPVPRLRTTRSRTTAAAAAAYHVVADAALNPFASYPEESVAIPGAETQSQQESMRVMYEDPGMMDEKKRLMSLLKSQTGEETAGTTLSSNGSRRSARVAG</sequence>
<dbReference type="InterPro" id="IPR059215">
    <property type="entry name" value="BRCT2_TopBP1-like"/>
</dbReference>
<dbReference type="Proteomes" id="UP000467700">
    <property type="component" value="Unassembled WGS sequence"/>
</dbReference>
<feature type="domain" description="BRCT" evidence="3">
    <location>
        <begin position="568"/>
        <end position="659"/>
    </location>
</feature>
<feature type="region of interest" description="Disordered" evidence="2">
    <location>
        <begin position="997"/>
        <end position="1021"/>
    </location>
</feature>
<feature type="compositionally biased region" description="Polar residues" evidence="2">
    <location>
        <begin position="997"/>
        <end position="1014"/>
    </location>
</feature>
<dbReference type="EMBL" id="CACVBS010000060">
    <property type="protein sequence ID" value="CAA7267493.1"/>
    <property type="molecule type" value="Genomic_DNA"/>
</dbReference>
<dbReference type="SMART" id="SM00292">
    <property type="entry name" value="BRCT"/>
    <property type="match status" value="4"/>
</dbReference>
<feature type="compositionally biased region" description="Polar residues" evidence="2">
    <location>
        <begin position="759"/>
        <end position="769"/>
    </location>
</feature>
<dbReference type="SUPFAM" id="SSF52113">
    <property type="entry name" value="BRCT domain"/>
    <property type="match status" value="4"/>
</dbReference>
<proteinExistence type="predicted"/>
<feature type="compositionally biased region" description="Polar residues" evidence="2">
    <location>
        <begin position="807"/>
        <end position="816"/>
    </location>
</feature>